<evidence type="ECO:0000313" key="9">
    <source>
        <dbReference type="Proteomes" id="UP000321363"/>
    </source>
</evidence>
<keyword evidence="3 5" id="KW-0238">DNA-binding</keyword>
<keyword evidence="4" id="KW-0233">DNA recombination</keyword>
<evidence type="ECO:0000259" key="7">
    <source>
        <dbReference type="PROSITE" id="PS51900"/>
    </source>
</evidence>
<dbReference type="OrthoDB" id="9785687at2"/>
<dbReference type="GO" id="GO:0006310">
    <property type="term" value="P:DNA recombination"/>
    <property type="evidence" value="ECO:0007669"/>
    <property type="project" value="UniProtKB-KW"/>
</dbReference>
<sequence length="213" mass="25278">MEFQQALDDFLLYLEVEQNYSHNTISSYESDLIIFLGFLQDHKRSTVLEDLTPSLVRRFIQNQTLKRHIQPRTMRRRISSLKSFCQFCLKEQMMSADFMAGIKSPKMDTRLPVYMNLEEVKKLFSYLEQDERSLSLRNEAIFKLLATTGMRRQELIDLSWEQIDLYNETVLVYGKGKKERLLPLHSIMIPLLKRYKASLPKHQTHPLEQWLSS</sequence>
<dbReference type="GO" id="GO:0015074">
    <property type="term" value="P:DNA integration"/>
    <property type="evidence" value="ECO:0007669"/>
    <property type="project" value="UniProtKB-KW"/>
</dbReference>
<evidence type="ECO:0000256" key="1">
    <source>
        <dbReference type="ARBA" id="ARBA00008857"/>
    </source>
</evidence>
<dbReference type="PROSITE" id="PS51900">
    <property type="entry name" value="CB"/>
    <property type="match status" value="1"/>
</dbReference>
<dbReference type="InterPro" id="IPR004107">
    <property type="entry name" value="Integrase_SAM-like_N"/>
</dbReference>
<dbReference type="PANTHER" id="PTHR30349:SF41">
    <property type="entry name" value="INTEGRASE_RECOMBINASE PROTEIN MJ0367-RELATED"/>
    <property type="match status" value="1"/>
</dbReference>
<dbReference type="RefSeq" id="WP_146950053.1">
    <property type="nucleotide sequence ID" value="NZ_VOQF01000013.1"/>
</dbReference>
<proteinExistence type="inferred from homology"/>
<dbReference type="InterPro" id="IPR010998">
    <property type="entry name" value="Integrase_recombinase_N"/>
</dbReference>
<dbReference type="EMBL" id="VOQF01000013">
    <property type="protein sequence ID" value="TXC85963.1"/>
    <property type="molecule type" value="Genomic_DNA"/>
</dbReference>
<organism evidence="8 9">
    <name type="scientific">Metabacillus litoralis</name>
    <dbReference type="NCBI Taxonomy" id="152268"/>
    <lineage>
        <taxon>Bacteria</taxon>
        <taxon>Bacillati</taxon>
        <taxon>Bacillota</taxon>
        <taxon>Bacilli</taxon>
        <taxon>Bacillales</taxon>
        <taxon>Bacillaceae</taxon>
        <taxon>Metabacillus</taxon>
    </lineage>
</organism>
<dbReference type="InterPro" id="IPR044068">
    <property type="entry name" value="CB"/>
</dbReference>
<reference evidence="8 9" key="1">
    <citation type="journal article" date="2005" name="Int. J. Syst. Evol. Microbiol.">
        <title>Bacillus litoralis sp. nov., isolated from a tidal flat of the Yellow Sea in Korea.</title>
        <authorList>
            <person name="Yoon J.H."/>
            <person name="Oh T.K."/>
        </authorList>
    </citation>
    <scope>NUCLEOTIDE SEQUENCE [LARGE SCALE GENOMIC DNA]</scope>
    <source>
        <strain evidence="8 9">SW-211</strain>
    </source>
</reference>
<dbReference type="Gene3D" id="1.10.443.10">
    <property type="entry name" value="Intergrase catalytic core"/>
    <property type="match status" value="1"/>
</dbReference>
<evidence type="ECO:0000256" key="2">
    <source>
        <dbReference type="ARBA" id="ARBA00022908"/>
    </source>
</evidence>
<dbReference type="Pfam" id="PF00589">
    <property type="entry name" value="Phage_integrase"/>
    <property type="match status" value="1"/>
</dbReference>
<evidence type="ECO:0000259" key="6">
    <source>
        <dbReference type="PROSITE" id="PS51898"/>
    </source>
</evidence>
<gene>
    <name evidence="8" type="ORF">FS935_18070</name>
</gene>
<comment type="caution">
    <text evidence="8">The sequence shown here is derived from an EMBL/GenBank/DDBJ whole genome shotgun (WGS) entry which is preliminary data.</text>
</comment>
<dbReference type="InterPro" id="IPR050090">
    <property type="entry name" value="Tyrosine_recombinase_XerCD"/>
</dbReference>
<keyword evidence="2" id="KW-0229">DNA integration</keyword>
<dbReference type="SUPFAM" id="SSF56349">
    <property type="entry name" value="DNA breaking-rejoining enzymes"/>
    <property type="match status" value="1"/>
</dbReference>
<dbReference type="InterPro" id="IPR013762">
    <property type="entry name" value="Integrase-like_cat_sf"/>
</dbReference>
<accession>A0A5C6VKN4</accession>
<protein>
    <submittedName>
        <fullName evidence="8">Tyrosine-type recombinase/integrase</fullName>
    </submittedName>
</protein>
<dbReference type="PROSITE" id="PS51898">
    <property type="entry name" value="TYR_RECOMBINASE"/>
    <property type="match status" value="1"/>
</dbReference>
<dbReference type="InterPro" id="IPR002104">
    <property type="entry name" value="Integrase_catalytic"/>
</dbReference>
<dbReference type="AlphaFoldDB" id="A0A5C6VKN4"/>
<feature type="domain" description="Core-binding (CB)" evidence="7">
    <location>
        <begin position="1"/>
        <end position="89"/>
    </location>
</feature>
<evidence type="ECO:0000256" key="4">
    <source>
        <dbReference type="ARBA" id="ARBA00023172"/>
    </source>
</evidence>
<comment type="similarity">
    <text evidence="1">Belongs to the 'phage' integrase family.</text>
</comment>
<dbReference type="InterPro" id="IPR011010">
    <property type="entry name" value="DNA_brk_join_enz"/>
</dbReference>
<name>A0A5C6VKN4_9BACI</name>
<feature type="domain" description="Tyr recombinase" evidence="6">
    <location>
        <begin position="110"/>
        <end position="213"/>
    </location>
</feature>
<dbReference type="Proteomes" id="UP000321363">
    <property type="component" value="Unassembled WGS sequence"/>
</dbReference>
<keyword evidence="9" id="KW-1185">Reference proteome</keyword>
<evidence type="ECO:0000256" key="3">
    <source>
        <dbReference type="ARBA" id="ARBA00023125"/>
    </source>
</evidence>
<evidence type="ECO:0000256" key="5">
    <source>
        <dbReference type="PROSITE-ProRule" id="PRU01248"/>
    </source>
</evidence>
<dbReference type="Gene3D" id="1.10.150.130">
    <property type="match status" value="1"/>
</dbReference>
<dbReference type="PANTHER" id="PTHR30349">
    <property type="entry name" value="PHAGE INTEGRASE-RELATED"/>
    <property type="match status" value="1"/>
</dbReference>
<dbReference type="Pfam" id="PF02899">
    <property type="entry name" value="Phage_int_SAM_1"/>
    <property type="match status" value="1"/>
</dbReference>
<evidence type="ECO:0000313" key="8">
    <source>
        <dbReference type="EMBL" id="TXC85963.1"/>
    </source>
</evidence>
<dbReference type="GO" id="GO:0003677">
    <property type="term" value="F:DNA binding"/>
    <property type="evidence" value="ECO:0007669"/>
    <property type="project" value="UniProtKB-UniRule"/>
</dbReference>